<feature type="transmembrane region" description="Helical" evidence="1">
    <location>
        <begin position="246"/>
        <end position="263"/>
    </location>
</feature>
<dbReference type="PANTHER" id="PTHR36978:SF4">
    <property type="entry name" value="P-LOOP CONTAINING NUCLEOSIDE TRIPHOSPHATE HYDROLASE PROTEIN"/>
    <property type="match status" value="1"/>
</dbReference>
<dbReference type="AlphaFoldDB" id="A0A6A6B8D0"/>
<evidence type="ECO:0000313" key="3">
    <source>
        <dbReference type="Proteomes" id="UP000799438"/>
    </source>
</evidence>
<sequence length="273" mass="31789">MSRLIDQENAVRTTPMRVCCLGMCRTGTLSLYSALQTLGYRPYHFMETLLHGERDFPLVTEAWDAKFNGTCKPYGREEFDKWYGDYDAIADIPASLFADELLVAYPDAKFILTDRDPDAWMASMHKTVFASSTNRAIWYQKWVDWKYTWPMDKSLQMFMKVWSNFDTGDKARQAYIDHVAHVKAIVPPEKLLVLKLEDGFTWEKLCTFLDKPIPDQPYPRGHGAEAFNKLLQQMGQDALMRAVKRWLVYLTPVIAFGALYYMPQRGRLRLPWI</sequence>
<name>A0A6A6B8D0_9PEZI</name>
<reference evidence="2" key="1">
    <citation type="journal article" date="2020" name="Stud. Mycol.">
        <title>101 Dothideomycetes genomes: a test case for predicting lifestyles and emergence of pathogens.</title>
        <authorList>
            <person name="Haridas S."/>
            <person name="Albert R."/>
            <person name="Binder M."/>
            <person name="Bloem J."/>
            <person name="Labutti K."/>
            <person name="Salamov A."/>
            <person name="Andreopoulos B."/>
            <person name="Baker S."/>
            <person name="Barry K."/>
            <person name="Bills G."/>
            <person name="Bluhm B."/>
            <person name="Cannon C."/>
            <person name="Castanera R."/>
            <person name="Culley D."/>
            <person name="Daum C."/>
            <person name="Ezra D."/>
            <person name="Gonzalez J."/>
            <person name="Henrissat B."/>
            <person name="Kuo A."/>
            <person name="Liang C."/>
            <person name="Lipzen A."/>
            <person name="Lutzoni F."/>
            <person name="Magnuson J."/>
            <person name="Mondo S."/>
            <person name="Nolan M."/>
            <person name="Ohm R."/>
            <person name="Pangilinan J."/>
            <person name="Park H.-J."/>
            <person name="Ramirez L."/>
            <person name="Alfaro M."/>
            <person name="Sun H."/>
            <person name="Tritt A."/>
            <person name="Yoshinaga Y."/>
            <person name="Zwiers L.-H."/>
            <person name="Turgeon B."/>
            <person name="Goodwin S."/>
            <person name="Spatafora J."/>
            <person name="Crous P."/>
            <person name="Grigoriev I."/>
        </authorList>
    </citation>
    <scope>NUCLEOTIDE SEQUENCE</scope>
    <source>
        <strain evidence="2">CBS 121167</strain>
    </source>
</reference>
<dbReference type="InterPro" id="IPR040632">
    <property type="entry name" value="Sulfotransfer_4"/>
</dbReference>
<organism evidence="2 3">
    <name type="scientific">Aplosporella prunicola CBS 121167</name>
    <dbReference type="NCBI Taxonomy" id="1176127"/>
    <lineage>
        <taxon>Eukaryota</taxon>
        <taxon>Fungi</taxon>
        <taxon>Dikarya</taxon>
        <taxon>Ascomycota</taxon>
        <taxon>Pezizomycotina</taxon>
        <taxon>Dothideomycetes</taxon>
        <taxon>Dothideomycetes incertae sedis</taxon>
        <taxon>Botryosphaeriales</taxon>
        <taxon>Aplosporellaceae</taxon>
        <taxon>Aplosporella</taxon>
    </lineage>
</organism>
<dbReference type="InterPro" id="IPR027417">
    <property type="entry name" value="P-loop_NTPase"/>
</dbReference>
<dbReference type="OrthoDB" id="408152at2759"/>
<evidence type="ECO:0008006" key="4">
    <source>
        <dbReference type="Google" id="ProtNLM"/>
    </source>
</evidence>
<accession>A0A6A6B8D0</accession>
<keyword evidence="1" id="KW-0472">Membrane</keyword>
<evidence type="ECO:0000256" key="1">
    <source>
        <dbReference type="SAM" id="Phobius"/>
    </source>
</evidence>
<keyword evidence="1" id="KW-0812">Transmembrane</keyword>
<dbReference type="Gene3D" id="3.40.50.300">
    <property type="entry name" value="P-loop containing nucleotide triphosphate hydrolases"/>
    <property type="match status" value="1"/>
</dbReference>
<dbReference type="GeneID" id="54303248"/>
<keyword evidence="3" id="KW-1185">Reference proteome</keyword>
<proteinExistence type="predicted"/>
<dbReference type="Proteomes" id="UP000799438">
    <property type="component" value="Unassembled WGS sequence"/>
</dbReference>
<dbReference type="SUPFAM" id="SSF52540">
    <property type="entry name" value="P-loop containing nucleoside triphosphate hydrolases"/>
    <property type="match status" value="1"/>
</dbReference>
<keyword evidence="1" id="KW-1133">Transmembrane helix</keyword>
<dbReference type="PANTHER" id="PTHR36978">
    <property type="entry name" value="P-LOOP CONTAINING NUCLEOTIDE TRIPHOSPHATE HYDROLASE"/>
    <property type="match status" value="1"/>
</dbReference>
<gene>
    <name evidence="2" type="ORF">K452DRAFT_351759</name>
</gene>
<dbReference type="RefSeq" id="XP_033396185.1">
    <property type="nucleotide sequence ID" value="XM_033545740.1"/>
</dbReference>
<protein>
    <recommendedName>
        <fullName evidence="4">Sulfotransferase domain-containing protein</fullName>
    </recommendedName>
</protein>
<dbReference type="EMBL" id="ML995489">
    <property type="protein sequence ID" value="KAF2140472.1"/>
    <property type="molecule type" value="Genomic_DNA"/>
</dbReference>
<evidence type="ECO:0000313" key="2">
    <source>
        <dbReference type="EMBL" id="KAF2140472.1"/>
    </source>
</evidence>
<dbReference type="Pfam" id="PF17784">
    <property type="entry name" value="Sulfotransfer_4"/>
    <property type="match status" value="1"/>
</dbReference>